<keyword evidence="4 9" id="KW-0521">NADP</keyword>
<evidence type="ECO:0000256" key="8">
    <source>
        <dbReference type="ARBA" id="ARBA00048543"/>
    </source>
</evidence>
<dbReference type="PANTHER" id="PTHR30525">
    <property type="entry name" value="1-DEOXY-D-XYLULOSE 5-PHOSPHATE REDUCTOISOMERASE"/>
    <property type="match status" value="1"/>
</dbReference>
<feature type="binding site" evidence="9">
    <location>
        <position position="222"/>
    </location>
    <ligand>
        <name>1-deoxy-D-xylulose 5-phosphate</name>
        <dbReference type="ChEBI" id="CHEBI:57792"/>
    </ligand>
</feature>
<evidence type="ECO:0000256" key="3">
    <source>
        <dbReference type="ARBA" id="ARBA00022723"/>
    </source>
</evidence>
<feature type="domain" description="DXP reductoisomerase C-terminal" evidence="12">
    <location>
        <begin position="266"/>
        <end position="382"/>
    </location>
</feature>
<evidence type="ECO:0000313" key="14">
    <source>
        <dbReference type="Proteomes" id="UP000680020"/>
    </source>
</evidence>
<dbReference type="Gene3D" id="1.10.1740.10">
    <property type="match status" value="1"/>
</dbReference>
<protein>
    <recommendedName>
        <fullName evidence="9">1-deoxy-D-xylulose 5-phosphate reductoisomerase</fullName>
        <shortName evidence="9">DXP reductoisomerase</shortName>
        <ecNumber evidence="9">1.1.1.267</ecNumber>
    </recommendedName>
    <alternativeName>
        <fullName evidence="9">1-deoxyxylulose-5-phosphate reductoisomerase</fullName>
    </alternativeName>
    <alternativeName>
        <fullName evidence="9">2-C-methyl-D-erythritol 4-phosphate synthase</fullName>
    </alternativeName>
</protein>
<feature type="domain" description="1-deoxy-D-xylulose 5-phosphate reductoisomerase N-terminal" evidence="10">
    <location>
        <begin position="4"/>
        <end position="132"/>
    </location>
</feature>
<comment type="catalytic activity">
    <reaction evidence="8">
        <text>2-C-methyl-D-erythritol 4-phosphate + NADP(+) = 1-deoxy-D-xylulose 5-phosphate + NADPH + H(+)</text>
        <dbReference type="Rhea" id="RHEA:13717"/>
        <dbReference type="ChEBI" id="CHEBI:15378"/>
        <dbReference type="ChEBI" id="CHEBI:57783"/>
        <dbReference type="ChEBI" id="CHEBI:57792"/>
        <dbReference type="ChEBI" id="CHEBI:58262"/>
        <dbReference type="ChEBI" id="CHEBI:58349"/>
        <dbReference type="EC" id="1.1.1.267"/>
    </reaction>
    <physiologicalReaction direction="right-to-left" evidence="8">
        <dbReference type="Rhea" id="RHEA:13719"/>
    </physiologicalReaction>
</comment>
<gene>
    <name evidence="9" type="primary">dxr</name>
    <name evidence="13" type="ORF">J7561_02175</name>
</gene>
<dbReference type="InterPro" id="IPR013644">
    <property type="entry name" value="DXP_reductoisomerase_C"/>
</dbReference>
<dbReference type="EMBL" id="JAGIBU010000001">
    <property type="protein sequence ID" value="MBS7824010.1"/>
    <property type="molecule type" value="Genomic_DNA"/>
</dbReference>
<dbReference type="FunFam" id="3.40.50.720:FF:000045">
    <property type="entry name" value="1-deoxy-D-xylulose 5-phosphate reductoisomerase"/>
    <property type="match status" value="1"/>
</dbReference>
<comment type="similarity">
    <text evidence="2 9">Belongs to the DXR family.</text>
</comment>
<dbReference type="PANTHER" id="PTHR30525:SF0">
    <property type="entry name" value="1-DEOXY-D-XYLULOSE 5-PHOSPHATE REDUCTOISOMERASE, CHLOROPLASTIC"/>
    <property type="match status" value="1"/>
</dbReference>
<evidence type="ECO:0000259" key="12">
    <source>
        <dbReference type="Pfam" id="PF13288"/>
    </source>
</evidence>
<dbReference type="SUPFAM" id="SSF55347">
    <property type="entry name" value="Glyceraldehyde-3-phosphate dehydrogenase-like, C-terminal domain"/>
    <property type="match status" value="1"/>
</dbReference>
<feature type="binding site" evidence="9">
    <location>
        <position position="37"/>
    </location>
    <ligand>
        <name>NADPH</name>
        <dbReference type="ChEBI" id="CHEBI:57783"/>
    </ligand>
</feature>
<feature type="binding site" evidence="9">
    <location>
        <position position="125"/>
    </location>
    <ligand>
        <name>1-deoxy-D-xylulose 5-phosphate</name>
        <dbReference type="ChEBI" id="CHEBI:57792"/>
    </ligand>
</feature>
<evidence type="ECO:0000256" key="7">
    <source>
        <dbReference type="ARBA" id="ARBA00023229"/>
    </source>
</evidence>
<evidence type="ECO:0000259" key="10">
    <source>
        <dbReference type="Pfam" id="PF02670"/>
    </source>
</evidence>
<sequence length="391" mass="42950">MKRVSILGATGSIGTSTLTVIRNNPALYQVHSVVADRSVAKMFAICQEFSPQYVVMANETAAAELEALFKQHQMNITVWRGEAAINDLVMMPEIDVVVAAIVGAKGFLSSLSAVKAGKTILLANKESLVMGGALFMEAVKTHGATLLPIDSEHNALFQCLPKNAQGQSTLSGVAQLVLTASGGPFRTFTLEQMASIRKEDALKHPRWDMGAKVTIDSSTLMNKGLEFIEAHFLFDMDPDRIDVVIHPQSIIHSLVAYQDGSLLAQLGEPDMTIPIAHALGYPDRILSGKQPVDMTQMMDLTFEKPDLERFACLRIAKECLRKGNTYLVAMNAINELLVEAFLADKISYLDIPRKLEAFLDQLTDGPLTSFEAIIEYDRIIRERTKLALKDV</sequence>
<feature type="binding site" evidence="9">
    <location>
        <position position="13"/>
    </location>
    <ligand>
        <name>NADPH</name>
        <dbReference type="ChEBI" id="CHEBI:57783"/>
    </ligand>
</feature>
<evidence type="ECO:0000313" key="13">
    <source>
        <dbReference type="EMBL" id="MBS7824010.1"/>
    </source>
</evidence>
<dbReference type="GO" id="GO:0070402">
    <property type="term" value="F:NADPH binding"/>
    <property type="evidence" value="ECO:0007669"/>
    <property type="project" value="InterPro"/>
</dbReference>
<dbReference type="EC" id="1.1.1.267" evidence="9"/>
<evidence type="ECO:0000256" key="6">
    <source>
        <dbReference type="ARBA" id="ARBA00023211"/>
    </source>
</evidence>
<dbReference type="HAMAP" id="MF_00183">
    <property type="entry name" value="DXP_reductoisom"/>
    <property type="match status" value="1"/>
</dbReference>
<accession>A0AB35BZS8</accession>
<feature type="binding site" evidence="9">
    <location>
        <position position="181"/>
    </location>
    <ligand>
        <name>1-deoxy-D-xylulose 5-phosphate</name>
        <dbReference type="ChEBI" id="CHEBI:57792"/>
    </ligand>
</feature>
<dbReference type="Pfam" id="PF13288">
    <property type="entry name" value="DXPR_C"/>
    <property type="match status" value="1"/>
</dbReference>
<dbReference type="GO" id="GO:0030604">
    <property type="term" value="F:1-deoxy-D-xylulose-5-phosphate reductoisomerase activity"/>
    <property type="evidence" value="ECO:0007669"/>
    <property type="project" value="UniProtKB-UniRule"/>
</dbReference>
<feature type="binding site" evidence="9">
    <location>
        <position position="126"/>
    </location>
    <ligand>
        <name>NADPH</name>
        <dbReference type="ChEBI" id="CHEBI:57783"/>
    </ligand>
</feature>
<feature type="binding site" evidence="9">
    <location>
        <position position="204"/>
    </location>
    <ligand>
        <name>1-deoxy-D-xylulose 5-phosphate</name>
        <dbReference type="ChEBI" id="CHEBI:57792"/>
    </ligand>
</feature>
<keyword evidence="7 9" id="KW-0414">Isoprene biosynthesis</keyword>
<feature type="binding site" evidence="9">
    <location>
        <position position="150"/>
    </location>
    <ligand>
        <name>Mn(2+)</name>
        <dbReference type="ChEBI" id="CHEBI:29035"/>
    </ligand>
</feature>
<evidence type="ECO:0000256" key="2">
    <source>
        <dbReference type="ARBA" id="ARBA00006825"/>
    </source>
</evidence>
<feature type="binding site" evidence="9">
    <location>
        <position position="210"/>
    </location>
    <ligand>
        <name>NADPH</name>
        <dbReference type="ChEBI" id="CHEBI:57783"/>
    </ligand>
</feature>
<proteinExistence type="inferred from homology"/>
<reference evidence="13" key="1">
    <citation type="submission" date="2021-03" db="EMBL/GenBank/DDBJ databases">
        <title>Identification and antibiotic profiling of Wohlfahrtiimonas chitiniclastica, an underestimated human pathogen.</title>
        <authorList>
            <person name="Kopf A."/>
            <person name="Bunk B."/>
            <person name="Coldewey S."/>
            <person name="Gunzer F."/>
            <person name="Riedel T."/>
            <person name="Schroettner P."/>
        </authorList>
    </citation>
    <scope>NUCLEOTIDE SEQUENCE</scope>
    <source>
        <strain evidence="13">DSM 100917</strain>
    </source>
</reference>
<dbReference type="SUPFAM" id="SSF51735">
    <property type="entry name" value="NAD(P)-binding Rossmann-fold domains"/>
    <property type="match status" value="1"/>
</dbReference>
<feature type="binding site" evidence="9">
    <location>
        <position position="151"/>
    </location>
    <ligand>
        <name>1-deoxy-D-xylulose 5-phosphate</name>
        <dbReference type="ChEBI" id="CHEBI:57792"/>
    </ligand>
</feature>
<feature type="binding site" evidence="9">
    <location>
        <position position="124"/>
    </location>
    <ligand>
        <name>NADPH</name>
        <dbReference type="ChEBI" id="CHEBI:57783"/>
    </ligand>
</feature>
<evidence type="ECO:0000256" key="4">
    <source>
        <dbReference type="ARBA" id="ARBA00022857"/>
    </source>
</evidence>
<comment type="pathway">
    <text evidence="1 9">Isoprenoid biosynthesis; isopentenyl diphosphate biosynthesis via DXP pathway; isopentenyl diphosphate from 1-deoxy-D-xylulose 5-phosphate: step 1/6.</text>
</comment>
<dbReference type="NCBIfam" id="TIGR00243">
    <property type="entry name" value="Dxr"/>
    <property type="match status" value="1"/>
</dbReference>
<feature type="binding site" evidence="9">
    <location>
        <position position="217"/>
    </location>
    <ligand>
        <name>1-deoxy-D-xylulose 5-phosphate</name>
        <dbReference type="ChEBI" id="CHEBI:57792"/>
    </ligand>
</feature>
<dbReference type="GO" id="GO:0051484">
    <property type="term" value="P:isopentenyl diphosphate biosynthetic process, methylerythritol 4-phosphate pathway involved in terpenoid biosynthetic process"/>
    <property type="evidence" value="ECO:0007669"/>
    <property type="project" value="TreeGrafter"/>
</dbReference>
<comment type="function">
    <text evidence="9">Catalyzes the NADPH-dependent rearrangement and reduction of 1-deoxy-D-xylulose-5-phosphate (DXP) to 2-C-methyl-D-erythritol 4-phosphate (MEP).</text>
</comment>
<name>A0AB35BZS8_9GAMM</name>
<feature type="binding site" evidence="9">
    <location>
        <position position="152"/>
    </location>
    <ligand>
        <name>1-deoxy-D-xylulose 5-phosphate</name>
        <dbReference type="ChEBI" id="CHEBI:57792"/>
    </ligand>
</feature>
<keyword evidence="3 9" id="KW-0479">Metal-binding</keyword>
<evidence type="ECO:0000259" key="11">
    <source>
        <dbReference type="Pfam" id="PF08436"/>
    </source>
</evidence>
<dbReference type="Gene3D" id="3.40.50.720">
    <property type="entry name" value="NAD(P)-binding Rossmann-like Domain"/>
    <property type="match status" value="1"/>
</dbReference>
<dbReference type="InterPro" id="IPR013512">
    <property type="entry name" value="DXP_reductoisomerase_N"/>
</dbReference>
<dbReference type="InterPro" id="IPR036169">
    <property type="entry name" value="DXPR_C_sf"/>
</dbReference>
<dbReference type="Pfam" id="PF02670">
    <property type="entry name" value="DXP_reductoisom"/>
    <property type="match status" value="1"/>
</dbReference>
<feature type="binding site" evidence="9">
    <location>
        <position position="152"/>
    </location>
    <ligand>
        <name>Mn(2+)</name>
        <dbReference type="ChEBI" id="CHEBI:29035"/>
    </ligand>
</feature>
<feature type="binding site" evidence="9">
    <location>
        <position position="11"/>
    </location>
    <ligand>
        <name>NADPH</name>
        <dbReference type="ChEBI" id="CHEBI:57783"/>
    </ligand>
</feature>
<feature type="binding site" evidence="9">
    <location>
        <position position="12"/>
    </location>
    <ligand>
        <name>NADPH</name>
        <dbReference type="ChEBI" id="CHEBI:57783"/>
    </ligand>
</feature>
<keyword evidence="9" id="KW-0460">Magnesium</keyword>
<dbReference type="AlphaFoldDB" id="A0AB35BZS8"/>
<feature type="binding site" evidence="9">
    <location>
        <position position="10"/>
    </location>
    <ligand>
        <name>NADPH</name>
        <dbReference type="ChEBI" id="CHEBI:57783"/>
    </ligand>
</feature>
<dbReference type="PIRSF" id="PIRSF006205">
    <property type="entry name" value="Dxp_reductismrs"/>
    <property type="match status" value="1"/>
</dbReference>
<dbReference type="InterPro" id="IPR026877">
    <property type="entry name" value="DXPR_C"/>
</dbReference>
<evidence type="ECO:0000256" key="1">
    <source>
        <dbReference type="ARBA" id="ARBA00005094"/>
    </source>
</evidence>
<keyword evidence="6 9" id="KW-0464">Manganese</keyword>
<feature type="binding site" evidence="9">
    <location>
        <position position="226"/>
    </location>
    <ligand>
        <name>1-deoxy-D-xylulose 5-phosphate</name>
        <dbReference type="ChEBI" id="CHEBI:57792"/>
    </ligand>
</feature>
<feature type="binding site" evidence="9">
    <location>
        <position position="226"/>
    </location>
    <ligand>
        <name>Mn(2+)</name>
        <dbReference type="ChEBI" id="CHEBI:29035"/>
    </ligand>
</feature>
<dbReference type="RefSeq" id="WP_213403356.1">
    <property type="nucleotide sequence ID" value="NZ_JAGIBT010000001.1"/>
</dbReference>
<keyword evidence="5 9" id="KW-0560">Oxidoreductase</keyword>
<comment type="caution">
    <text evidence="13">The sequence shown here is derived from an EMBL/GenBank/DDBJ whole genome shotgun (WGS) entry which is preliminary data.</text>
</comment>
<dbReference type="InterPro" id="IPR003821">
    <property type="entry name" value="DXP_reductoisomerase"/>
</dbReference>
<evidence type="ECO:0000256" key="9">
    <source>
        <dbReference type="HAMAP-Rule" id="MF_00183"/>
    </source>
</evidence>
<feature type="domain" description="1-deoxy-D-xylulose 5-phosphate reductoisomerase C-terminal" evidence="11">
    <location>
        <begin position="146"/>
        <end position="234"/>
    </location>
</feature>
<feature type="binding site" evidence="9">
    <location>
        <position position="223"/>
    </location>
    <ligand>
        <name>1-deoxy-D-xylulose 5-phosphate</name>
        <dbReference type="ChEBI" id="CHEBI:57792"/>
    </ligand>
</feature>
<dbReference type="GO" id="GO:0030145">
    <property type="term" value="F:manganese ion binding"/>
    <property type="evidence" value="ECO:0007669"/>
    <property type="project" value="TreeGrafter"/>
</dbReference>
<evidence type="ECO:0000256" key="5">
    <source>
        <dbReference type="ARBA" id="ARBA00023002"/>
    </source>
</evidence>
<comment type="caution">
    <text evidence="9">Lacks conserved residue(s) required for the propagation of feature annotation.</text>
</comment>
<dbReference type="SUPFAM" id="SSF69055">
    <property type="entry name" value="1-deoxy-D-xylulose-5-phosphate reductoisomerase, C-terminal domain"/>
    <property type="match status" value="1"/>
</dbReference>
<dbReference type="Proteomes" id="UP000680020">
    <property type="component" value="Unassembled WGS sequence"/>
</dbReference>
<dbReference type="InterPro" id="IPR036291">
    <property type="entry name" value="NAD(P)-bd_dom_sf"/>
</dbReference>
<dbReference type="Pfam" id="PF08436">
    <property type="entry name" value="DXP_redisom_C"/>
    <property type="match status" value="1"/>
</dbReference>
<organism evidence="13 14">
    <name type="scientific">Wohlfahrtiimonas chitiniclastica</name>
    <dbReference type="NCBI Taxonomy" id="400946"/>
    <lineage>
        <taxon>Bacteria</taxon>
        <taxon>Pseudomonadati</taxon>
        <taxon>Pseudomonadota</taxon>
        <taxon>Gammaproteobacteria</taxon>
        <taxon>Cardiobacteriales</taxon>
        <taxon>Ignatzschineriaceae</taxon>
        <taxon>Wohlfahrtiimonas</taxon>
    </lineage>
</organism>
<comment type="cofactor">
    <cofactor evidence="9">
        <name>Mg(2+)</name>
        <dbReference type="ChEBI" id="CHEBI:18420"/>
    </cofactor>
    <cofactor evidence="9">
        <name>Mn(2+)</name>
        <dbReference type="ChEBI" id="CHEBI:29035"/>
    </cofactor>
</comment>